<protein>
    <submittedName>
        <fullName evidence="1">Uncharacterized protein</fullName>
    </submittedName>
</protein>
<organism evidence="1 2">
    <name type="scientific">Pseudomonas fluorescens</name>
    <dbReference type="NCBI Taxonomy" id="294"/>
    <lineage>
        <taxon>Bacteria</taxon>
        <taxon>Pseudomonadati</taxon>
        <taxon>Pseudomonadota</taxon>
        <taxon>Gammaproteobacteria</taxon>
        <taxon>Pseudomonadales</taxon>
        <taxon>Pseudomonadaceae</taxon>
        <taxon>Pseudomonas</taxon>
    </lineage>
</organism>
<proteinExistence type="predicted"/>
<dbReference type="AlphaFoldDB" id="A0A7Z3C9X0"/>
<evidence type="ECO:0000313" key="2">
    <source>
        <dbReference type="Proteomes" id="UP000501669"/>
    </source>
</evidence>
<evidence type="ECO:0000313" key="1">
    <source>
        <dbReference type="EMBL" id="QJP98285.1"/>
    </source>
</evidence>
<dbReference type="EMBL" id="CP027561">
    <property type="protein sequence ID" value="QJP98285.1"/>
    <property type="molecule type" value="Genomic_DNA"/>
</dbReference>
<gene>
    <name evidence="1" type="ORF">C6Y56_28210</name>
</gene>
<reference evidence="1 2" key="1">
    <citation type="submission" date="2018-03" db="EMBL/GenBank/DDBJ databases">
        <title>Complete genome sequence of Pseudomonas fluorescens sp. G7.</title>
        <authorList>
            <person name="Gao C.-H."/>
            <person name="Li Z."/>
            <person name="Cai P."/>
        </authorList>
    </citation>
    <scope>NUCLEOTIDE SEQUENCE [LARGE SCALE GENOMIC DNA]</scope>
    <source>
        <strain evidence="1 2">G7</strain>
    </source>
</reference>
<sequence length="60" mass="6660">MEVSVKDKKRKTKLLLIVELHLEALRLAGNMSANQRRFIEVALTCGPELEPSGLLAGRKS</sequence>
<name>A0A7Z3C9X0_PSEFL</name>
<dbReference type="Proteomes" id="UP000501669">
    <property type="component" value="Chromosome"/>
</dbReference>
<accession>A0A7Z3C9X0</accession>